<dbReference type="AlphaFoldDB" id="A0A0J9ECV4"/>
<keyword evidence="2" id="KW-1185">Reference proteome</keyword>
<sequence length="37" mass="4012">MVAGGRRWSPVVYVWMPDGTLHGTWDGGLALEKLTPG</sequence>
<evidence type="ECO:0000313" key="2">
    <source>
        <dbReference type="Proteomes" id="UP000037178"/>
    </source>
</evidence>
<comment type="caution">
    <text evidence="1">The sequence shown here is derived from an EMBL/GenBank/DDBJ whole genome shotgun (WGS) entry which is preliminary data.</text>
</comment>
<proteinExistence type="predicted"/>
<reference evidence="1 2" key="1">
    <citation type="submission" date="2015-06" db="EMBL/GenBank/DDBJ databases">
        <title>Draft genome sequence of an Alphaproteobacteria species associated to the Mediterranean sponge Oscarella lobularis.</title>
        <authorList>
            <person name="Jourda C."/>
            <person name="Santini S."/>
            <person name="Claverie J.-M."/>
        </authorList>
    </citation>
    <scope>NUCLEOTIDE SEQUENCE [LARGE SCALE GENOMIC DNA]</scope>
    <source>
        <strain evidence="1">IGS</strain>
    </source>
</reference>
<accession>A0A0J9ECV4</accession>
<dbReference type="PATRIC" id="fig|1675527.3.peg.4760"/>
<dbReference type="Proteomes" id="UP000037178">
    <property type="component" value="Unassembled WGS sequence"/>
</dbReference>
<protein>
    <submittedName>
        <fullName evidence="1">Uncharacterized protein</fullName>
    </submittedName>
</protein>
<gene>
    <name evidence="1" type="ORF">AIOL_004551</name>
</gene>
<dbReference type="EMBL" id="LFTY01000002">
    <property type="protein sequence ID" value="KMW59569.1"/>
    <property type="molecule type" value="Genomic_DNA"/>
</dbReference>
<name>A0A0J9ECV4_9RHOB</name>
<evidence type="ECO:0000313" key="1">
    <source>
        <dbReference type="EMBL" id="KMW59569.1"/>
    </source>
</evidence>
<organism evidence="1 2">
    <name type="scientific">Candidatus Rhodobacter oscarellae</name>
    <dbReference type="NCBI Taxonomy" id="1675527"/>
    <lineage>
        <taxon>Bacteria</taxon>
        <taxon>Pseudomonadati</taxon>
        <taxon>Pseudomonadota</taxon>
        <taxon>Alphaproteobacteria</taxon>
        <taxon>Rhodobacterales</taxon>
        <taxon>Rhodobacter group</taxon>
        <taxon>Rhodobacter</taxon>
    </lineage>
</organism>